<evidence type="ECO:0000313" key="2">
    <source>
        <dbReference type="EMBL" id="TET61665.1"/>
    </source>
</evidence>
<dbReference type="Proteomes" id="UP000319130">
    <property type="component" value="Unassembled WGS sequence"/>
</dbReference>
<sequence length="112" mass="12940">SEFASRKQDRVQKTLSLSFRDPQSFVKAYTDNISKGGLFIRTERPLKKGEQFLLKLHFPELSEPMKINCESVWTREQSETEKRPPGMGVKFCEMAERDSQILNHYIQTLSGG</sequence>
<dbReference type="Pfam" id="PF07238">
    <property type="entry name" value="PilZ"/>
    <property type="match status" value="1"/>
</dbReference>
<evidence type="ECO:0000313" key="3">
    <source>
        <dbReference type="Proteomes" id="UP000319130"/>
    </source>
</evidence>
<dbReference type="InterPro" id="IPR011752">
    <property type="entry name" value="PilV_Myxo-type"/>
</dbReference>
<dbReference type="InterPro" id="IPR009875">
    <property type="entry name" value="PilZ_domain"/>
</dbReference>
<protein>
    <submittedName>
        <fullName evidence="2">TIGR02266 family protein</fullName>
    </submittedName>
</protein>
<dbReference type="GO" id="GO:0035438">
    <property type="term" value="F:cyclic-di-GMP binding"/>
    <property type="evidence" value="ECO:0007669"/>
    <property type="project" value="InterPro"/>
</dbReference>
<dbReference type="Gene3D" id="2.40.10.220">
    <property type="entry name" value="predicted glycosyltransferase like domains"/>
    <property type="match status" value="1"/>
</dbReference>
<feature type="non-terminal residue" evidence="2">
    <location>
        <position position="1"/>
    </location>
</feature>
<gene>
    <name evidence="2" type="ORF">E3J48_05410</name>
</gene>
<dbReference type="SUPFAM" id="SSF141371">
    <property type="entry name" value="PilZ domain-like"/>
    <property type="match status" value="1"/>
</dbReference>
<evidence type="ECO:0000259" key="1">
    <source>
        <dbReference type="Pfam" id="PF07238"/>
    </source>
</evidence>
<proteinExistence type="predicted"/>
<name>A0A523W3R7_UNCAE</name>
<comment type="caution">
    <text evidence="2">The sequence shown here is derived from an EMBL/GenBank/DDBJ whole genome shotgun (WGS) entry which is preliminary data.</text>
</comment>
<dbReference type="EMBL" id="SOIZ01000236">
    <property type="protein sequence ID" value="TET61665.1"/>
    <property type="molecule type" value="Genomic_DNA"/>
</dbReference>
<dbReference type="NCBIfam" id="TIGR02266">
    <property type="entry name" value="gmx_TIGR02266"/>
    <property type="match status" value="1"/>
</dbReference>
<reference evidence="2 3" key="1">
    <citation type="submission" date="2019-03" db="EMBL/GenBank/DDBJ databases">
        <title>Metabolic potential of uncultured bacteria and archaea associated with petroleum seepage in deep-sea sediments.</title>
        <authorList>
            <person name="Dong X."/>
            <person name="Hubert C."/>
        </authorList>
    </citation>
    <scope>NUCLEOTIDE SEQUENCE [LARGE SCALE GENOMIC DNA]</scope>
    <source>
        <strain evidence="2">E29_bin52</strain>
    </source>
</reference>
<feature type="domain" description="PilZ" evidence="1">
    <location>
        <begin position="6"/>
        <end position="106"/>
    </location>
</feature>
<organism evidence="2 3">
    <name type="scientific">Aerophobetes bacterium</name>
    <dbReference type="NCBI Taxonomy" id="2030807"/>
    <lineage>
        <taxon>Bacteria</taxon>
        <taxon>Candidatus Aerophobota</taxon>
    </lineage>
</organism>
<dbReference type="AlphaFoldDB" id="A0A523W3R7"/>
<accession>A0A523W3R7</accession>